<reference evidence="1 2" key="1">
    <citation type="journal article" date="2016" name="Front. Microbiol.">
        <title>Genomic Insight into the Host-Endosymbiont Relationship of Endozoicomonas montiporae CL-33(T) with its Coral Host.</title>
        <authorList>
            <person name="Ding J.-Y."/>
            <person name="Shiu J.-H."/>
            <person name="Chen W.-M."/>
            <person name="Chiang Y.-R."/>
            <person name="Tang S.-L."/>
        </authorList>
    </citation>
    <scope>NUCLEOTIDE SEQUENCE [LARGE SCALE GENOMIC DNA]</scope>
    <source>
        <strain evidence="1 2">CL-33</strain>
    </source>
</reference>
<dbReference type="EMBL" id="CP013251">
    <property type="protein sequence ID" value="AMO55368.1"/>
    <property type="molecule type" value="Genomic_DNA"/>
</dbReference>
<dbReference type="PANTHER" id="PTHR45588">
    <property type="entry name" value="TPR DOMAIN-CONTAINING PROTEIN"/>
    <property type="match status" value="1"/>
</dbReference>
<evidence type="ECO:0000313" key="1">
    <source>
        <dbReference type="EMBL" id="AMO55368.1"/>
    </source>
</evidence>
<dbReference type="STRING" id="570277.EZMO1_1173"/>
<evidence type="ECO:0000313" key="2">
    <source>
        <dbReference type="Proteomes" id="UP000071065"/>
    </source>
</evidence>
<dbReference type="AlphaFoldDB" id="A0A142B9E2"/>
<name>A0A142B9E2_9GAMM</name>
<organism evidence="1 2">
    <name type="scientific">Endozoicomonas montiporae CL-33</name>
    <dbReference type="NCBI Taxonomy" id="570277"/>
    <lineage>
        <taxon>Bacteria</taxon>
        <taxon>Pseudomonadati</taxon>
        <taxon>Pseudomonadota</taxon>
        <taxon>Gammaproteobacteria</taxon>
        <taxon>Oceanospirillales</taxon>
        <taxon>Endozoicomonadaceae</taxon>
        <taxon>Endozoicomonas</taxon>
    </lineage>
</organism>
<dbReference type="PATRIC" id="fig|570277.3.peg.1283"/>
<accession>A0A142B9E2</accession>
<sequence length="757" mass="86298">MLRIITETLKRSSALLAIIFASQIYAHGGGKHKAKSMQQQAMVPACDKASDSSCINSKFVTPTKDEIFEDYPKILKECVSRVEEEDIKQINLLSGLGDVRYPLVSKVDATLDQYPELLQLYDGSQPVEAYYSQGMILQYGFNFPRAIKSFYKATHYDKHAAMAFWGIALSANSNINSNATNGCDRLAYASAHRALALAEEQLDSPKYQELFFREELERQHAYADAFRQLYLSEGNRTFVTDDTKKIYAEKMRELSQKYKQDLDAATLYADALLNINPWEWWNGVIETSDDVKPTPEAALALEVLNKVLIQDPEHIGANHFFIHAIEESPFSEAGVPMADRLKTLAPSSGHLVHMTSHIYQRIGDNAASSAANFRAVQVDRSYMSEVKEDDAYPLHYLGHNIHFLTWTLSIEGRENDSLTMAKQLVENTIKYSTEAYLCKVYEGEIKTKVDYFFAAALYYAERFQNAEYLKLINDMIYDVNGDSGGWEAINKACAKANPEWKEIEIPYTNMIRDYANASQMLSVPLIPPFVPMEEQLDQDFITLFWESVSNNLAEDLKYGNNKAVELIRIANINLMTKWLTTQTGQSEGLKHWDIILKPFSEGVTQPLYEDLFCNSAECQWETETSDQTIIRLWNTAVSIQDNLNYNEPPDWYYTSRESLGFAYLKQALKNDDMKQAAMAEDVFQNDLYNNRKSGRSLCGLMQSLDVQGKPVPARIKEDFNTAWMNANISADMNLSRGEQAFLKFEKLMGEPCRWKRK</sequence>
<dbReference type="OrthoDB" id="9778494at2"/>
<gene>
    <name evidence="1" type="ORF">EZMO1_1173</name>
</gene>
<evidence type="ECO:0008006" key="3">
    <source>
        <dbReference type="Google" id="ProtNLM"/>
    </source>
</evidence>
<dbReference type="PANTHER" id="PTHR45588:SF1">
    <property type="entry name" value="WW DOMAIN-CONTAINING PROTEIN"/>
    <property type="match status" value="1"/>
</dbReference>
<dbReference type="Proteomes" id="UP000071065">
    <property type="component" value="Chromosome"/>
</dbReference>
<protein>
    <recommendedName>
        <fullName evidence="3">TPR repeat-containing protein</fullName>
    </recommendedName>
</protein>
<dbReference type="RefSeq" id="WP_051789767.1">
    <property type="nucleotide sequence ID" value="NZ_CP013251.1"/>
</dbReference>
<dbReference type="KEGG" id="emp:EZMO1_1173"/>
<proteinExistence type="predicted"/>